<keyword evidence="9 17" id="KW-0315">Glutamine amidotransferase</keyword>
<dbReference type="InterPro" id="IPR029062">
    <property type="entry name" value="Class_I_gatase-like"/>
</dbReference>
<dbReference type="PANTHER" id="PTHR11550">
    <property type="entry name" value="CTP SYNTHASE"/>
    <property type="match status" value="1"/>
</dbReference>
<keyword evidence="10 17" id="KW-0665">Pyrimidine biosynthesis</keyword>
<dbReference type="CDD" id="cd00948">
    <property type="entry name" value="FBP_aldolase_I_a"/>
    <property type="match status" value="1"/>
</dbReference>
<evidence type="ECO:0000256" key="13">
    <source>
        <dbReference type="ARBA" id="ARBA00023270"/>
    </source>
</evidence>
<organism evidence="20 21">
    <name type="scientific">Rotaria magnacalcarata</name>
    <dbReference type="NCBI Taxonomy" id="392030"/>
    <lineage>
        <taxon>Eukaryota</taxon>
        <taxon>Metazoa</taxon>
        <taxon>Spiralia</taxon>
        <taxon>Gnathifera</taxon>
        <taxon>Rotifera</taxon>
        <taxon>Eurotatoria</taxon>
        <taxon>Bdelloidea</taxon>
        <taxon>Philodinida</taxon>
        <taxon>Philodinidae</taxon>
        <taxon>Rotaria</taxon>
    </lineage>
</organism>
<evidence type="ECO:0000259" key="18">
    <source>
        <dbReference type="Pfam" id="PF00117"/>
    </source>
</evidence>
<keyword evidence="7 17" id="KW-0547">Nucleotide-binding</keyword>
<dbReference type="Gene3D" id="3.20.20.70">
    <property type="entry name" value="Aldolase class I"/>
    <property type="match status" value="1"/>
</dbReference>
<dbReference type="InterPro" id="IPR017456">
    <property type="entry name" value="CTP_synthase_N"/>
</dbReference>
<dbReference type="GO" id="GO:0097268">
    <property type="term" value="C:cytoophidium"/>
    <property type="evidence" value="ECO:0007669"/>
    <property type="project" value="TreeGrafter"/>
</dbReference>
<dbReference type="GO" id="GO:0019856">
    <property type="term" value="P:pyrimidine nucleobase biosynthetic process"/>
    <property type="evidence" value="ECO:0007669"/>
    <property type="project" value="TreeGrafter"/>
</dbReference>
<gene>
    <name evidence="20" type="ORF">XDN619_LOCUS22266</name>
</gene>
<dbReference type="NCBIfam" id="NF033379">
    <property type="entry name" value="FrucBisAld_I"/>
    <property type="match status" value="1"/>
</dbReference>
<dbReference type="InterPro" id="IPR013785">
    <property type="entry name" value="Aldolase_TIM"/>
</dbReference>
<keyword evidence="8 17" id="KW-0067">ATP-binding</keyword>
<evidence type="ECO:0000256" key="15">
    <source>
        <dbReference type="RuleBase" id="RU003994"/>
    </source>
</evidence>
<keyword evidence="11 15" id="KW-0324">Glycolysis</keyword>
<dbReference type="Pfam" id="PF00274">
    <property type="entry name" value="Glycolytic"/>
    <property type="match status" value="1"/>
</dbReference>
<dbReference type="Gene3D" id="3.40.50.880">
    <property type="match status" value="1"/>
</dbReference>
<dbReference type="InterPro" id="IPR017926">
    <property type="entry name" value="GATASE"/>
</dbReference>
<accession>A0A816V3Q5</accession>
<dbReference type="Pfam" id="PF06418">
    <property type="entry name" value="CTP_synth_N"/>
    <property type="match status" value="1"/>
</dbReference>
<sequence>MTAYNLPKDKQIELVRIAQAIATSGKGILAADEPADVMASRWAPVNIENTEENRRYYRQLLFRTKESSHYISGIILCHETFHHKTDDDYTPFPRLLQENGILPGITVDQSTVVLGGTDNEPTTQGLDNLEERCREYKKLGAQFAKWRAVITIGPNSPSQLAIDENAKTLARYASICQQCGLVPIVEPEVSQDGDHDLDECQRVTEKVLATVYKALNDYHVYLEGTLLKPNMVTPGNKSTKQYSIEQIAEATVITFRRTVPIAVPGIMFLSGGHNEENSTVYLNAINRVALYKPWLLSFSYGRALQTSVLHAWKGDKANDEQARNEFLRLAKQNSLASLGKYEIMFRHNSASSIMKYILVTGGVISGIGKGIISSSIGTILRSHGFRVTSIKIDPYINIDAGTFSPYEHGEVFVLDDGGEVDLDLGNYERFLDVTLHRDNNITTGKIYQYVIDKERRGDYLGKTVQVVPHITDAIQEWVERVARISVDEDKSEPDLCIIELGGTIGDIESMSFVEAFRQFQFRVKKENFCLVHVSLVPQPNSTKEHKTKPTQHSVKELRGYGLTPDLIICRSATPMPLSAKEKVSMFCQVDKEHVICIPDVKTLFRVPLLMEENGVFNFLSTRLHLMPKSNYDRSLMIKWRDLAERTERQLDEVSIALVGKYTALEDAYASVIKALNHAALFCNRKLKVLFVHATDLEANTQKDDPVKYHEAWQQLCSAHGVLVPGGFGSRGIEGKIAAIEWARTQSKPFLGICLGLQCAVIEFARHVLLYKDANSSEFDKCEHQVVVEMPEHNPGVMGGTMRLGRRTTHFVSDDSIVKKLYGNVESVDERHRHRYEVNPLYIDAFEQAGLKFVGRSDDNERMEILELENHPYFVAVQYHPEYISRPLKPSAPYLGLIWAACGELKNVLAHLTKQSSSIDIATKSPGPFSHVNLFRHT</sequence>
<keyword evidence="13" id="KW-0704">Schiff base</keyword>
<evidence type="ECO:0000313" key="21">
    <source>
        <dbReference type="Proteomes" id="UP000663887"/>
    </source>
</evidence>
<reference evidence="20" key="1">
    <citation type="submission" date="2021-02" db="EMBL/GenBank/DDBJ databases">
        <authorList>
            <person name="Nowell W R."/>
        </authorList>
    </citation>
    <scope>NUCLEOTIDE SEQUENCE</scope>
</reference>
<dbReference type="GO" id="GO:0005524">
    <property type="term" value="F:ATP binding"/>
    <property type="evidence" value="ECO:0007669"/>
    <property type="project" value="UniProtKB-KW"/>
</dbReference>
<dbReference type="InterPro" id="IPR027417">
    <property type="entry name" value="P-loop_NTPase"/>
</dbReference>
<comment type="catalytic activity">
    <reaction evidence="14 17">
        <text>UTP + L-glutamine + ATP + H2O = CTP + L-glutamate + ADP + phosphate + 2 H(+)</text>
        <dbReference type="Rhea" id="RHEA:26426"/>
        <dbReference type="ChEBI" id="CHEBI:15377"/>
        <dbReference type="ChEBI" id="CHEBI:15378"/>
        <dbReference type="ChEBI" id="CHEBI:29985"/>
        <dbReference type="ChEBI" id="CHEBI:30616"/>
        <dbReference type="ChEBI" id="CHEBI:37563"/>
        <dbReference type="ChEBI" id="CHEBI:43474"/>
        <dbReference type="ChEBI" id="CHEBI:46398"/>
        <dbReference type="ChEBI" id="CHEBI:58359"/>
        <dbReference type="ChEBI" id="CHEBI:456216"/>
        <dbReference type="EC" id="6.3.4.2"/>
    </reaction>
</comment>
<comment type="function">
    <text evidence="17">Catalyzes the ATP-dependent amination of UTP to CTP with either L-glutamine or ammonia as the source of nitrogen.</text>
</comment>
<dbReference type="InterPro" id="IPR004468">
    <property type="entry name" value="CTP_synthase"/>
</dbReference>
<dbReference type="InterPro" id="IPR000741">
    <property type="entry name" value="FBA_I"/>
</dbReference>
<dbReference type="SUPFAM" id="SSF52317">
    <property type="entry name" value="Class I glutamine amidotransferase-like"/>
    <property type="match status" value="1"/>
</dbReference>
<dbReference type="SUPFAM" id="SSF52540">
    <property type="entry name" value="P-loop containing nucleoside triphosphate hydrolases"/>
    <property type="match status" value="1"/>
</dbReference>
<dbReference type="PANTHER" id="PTHR11550:SF0">
    <property type="entry name" value="CTP SYNTHASE-RELATED"/>
    <property type="match status" value="1"/>
</dbReference>
<dbReference type="Gene3D" id="3.40.50.300">
    <property type="entry name" value="P-loop containing nucleotide triphosphate hydrolases"/>
    <property type="match status" value="1"/>
</dbReference>
<dbReference type="SUPFAM" id="SSF51569">
    <property type="entry name" value="Aldolase"/>
    <property type="match status" value="1"/>
</dbReference>
<evidence type="ECO:0000256" key="4">
    <source>
        <dbReference type="ARBA" id="ARBA00007533"/>
    </source>
</evidence>
<evidence type="ECO:0000256" key="1">
    <source>
        <dbReference type="ARBA" id="ARBA00000441"/>
    </source>
</evidence>
<comment type="pathway">
    <text evidence="3 17">Pyrimidine metabolism; CTP biosynthesis via de novo pathway; CTP from UDP: step 2/2.</text>
</comment>
<feature type="domain" description="Glutamine amidotransferase" evidence="18">
    <location>
        <begin position="664"/>
        <end position="890"/>
    </location>
</feature>
<comment type="caution">
    <text evidence="20">The sequence shown here is derived from an EMBL/GenBank/DDBJ whole genome shotgun (WGS) entry which is preliminary data.</text>
</comment>
<evidence type="ECO:0000259" key="19">
    <source>
        <dbReference type="Pfam" id="PF06418"/>
    </source>
</evidence>
<evidence type="ECO:0000256" key="16">
    <source>
        <dbReference type="RuleBase" id="RU004257"/>
    </source>
</evidence>
<comment type="similarity">
    <text evidence="5 15">Belongs to the class I fructose-bisphosphate aldolase family.</text>
</comment>
<keyword evidence="6 17" id="KW-0436">Ligase</keyword>
<dbReference type="NCBIfam" id="TIGR00337">
    <property type="entry name" value="PyrG"/>
    <property type="match status" value="1"/>
</dbReference>
<evidence type="ECO:0000256" key="5">
    <source>
        <dbReference type="ARBA" id="ARBA00010387"/>
    </source>
</evidence>
<dbReference type="UniPathway" id="UPA00159">
    <property type="reaction ID" value="UER00277"/>
</dbReference>
<dbReference type="GO" id="GO:0003883">
    <property type="term" value="F:CTP synthase activity"/>
    <property type="evidence" value="ECO:0007669"/>
    <property type="project" value="UniProtKB-UniRule"/>
</dbReference>
<dbReference type="GO" id="GO:0042802">
    <property type="term" value="F:identical protein binding"/>
    <property type="evidence" value="ECO:0007669"/>
    <property type="project" value="TreeGrafter"/>
</dbReference>
<dbReference type="CDD" id="cd01746">
    <property type="entry name" value="GATase1_CTP_Synthase"/>
    <property type="match status" value="1"/>
</dbReference>
<keyword evidence="12 15" id="KW-0456">Lyase</keyword>
<dbReference type="UniPathway" id="UPA00109">
    <property type="reaction ID" value="UER00183"/>
</dbReference>
<dbReference type="FunFam" id="3.40.50.300:FF:000207">
    <property type="entry name" value="CTP synthase"/>
    <property type="match status" value="1"/>
</dbReference>
<evidence type="ECO:0000256" key="10">
    <source>
        <dbReference type="ARBA" id="ARBA00022975"/>
    </source>
</evidence>
<feature type="domain" description="CTP synthase N-terminal" evidence="19">
    <location>
        <begin position="355"/>
        <end position="625"/>
    </location>
</feature>
<dbReference type="FunFam" id="3.40.50.880:FF:000005">
    <property type="entry name" value="CTP synthase"/>
    <property type="match status" value="1"/>
</dbReference>
<dbReference type="GO" id="GO:0005737">
    <property type="term" value="C:cytoplasm"/>
    <property type="evidence" value="ECO:0007669"/>
    <property type="project" value="TreeGrafter"/>
</dbReference>
<evidence type="ECO:0000256" key="17">
    <source>
        <dbReference type="RuleBase" id="RU810713"/>
    </source>
</evidence>
<evidence type="ECO:0000256" key="2">
    <source>
        <dbReference type="ARBA" id="ARBA00004714"/>
    </source>
</evidence>
<evidence type="ECO:0000256" key="11">
    <source>
        <dbReference type="ARBA" id="ARBA00023152"/>
    </source>
</evidence>
<comment type="similarity">
    <text evidence="4 17">Belongs to the CTP synthase family.</text>
</comment>
<dbReference type="InterPro" id="IPR029768">
    <property type="entry name" value="Aldolase_I_AS"/>
</dbReference>
<dbReference type="Proteomes" id="UP000663887">
    <property type="component" value="Unassembled WGS sequence"/>
</dbReference>
<evidence type="ECO:0000256" key="9">
    <source>
        <dbReference type="ARBA" id="ARBA00022962"/>
    </source>
</evidence>
<comment type="catalytic activity">
    <reaction evidence="1 15">
        <text>beta-D-fructose 1,6-bisphosphate = D-glyceraldehyde 3-phosphate + dihydroxyacetone phosphate</text>
        <dbReference type="Rhea" id="RHEA:14729"/>
        <dbReference type="ChEBI" id="CHEBI:32966"/>
        <dbReference type="ChEBI" id="CHEBI:57642"/>
        <dbReference type="ChEBI" id="CHEBI:59776"/>
        <dbReference type="EC" id="4.1.2.13"/>
    </reaction>
</comment>
<dbReference type="EC" id="4.1.2.13" evidence="15"/>
<dbReference type="EC" id="6.3.4.2" evidence="17"/>
<dbReference type="EMBL" id="CAJNRG010010066">
    <property type="protein sequence ID" value="CAF2118917.1"/>
    <property type="molecule type" value="Genomic_DNA"/>
</dbReference>
<dbReference type="FunFam" id="3.20.20.70:FF:000140">
    <property type="entry name" value="Fructose-bisphosphate aldolase"/>
    <property type="match status" value="1"/>
</dbReference>
<evidence type="ECO:0000256" key="12">
    <source>
        <dbReference type="ARBA" id="ARBA00023239"/>
    </source>
</evidence>
<evidence type="ECO:0000256" key="6">
    <source>
        <dbReference type="ARBA" id="ARBA00022598"/>
    </source>
</evidence>
<dbReference type="GO" id="GO:0044210">
    <property type="term" value="P:'de novo' CTP biosynthetic process"/>
    <property type="evidence" value="ECO:0007669"/>
    <property type="project" value="UniProtKB-UniRule"/>
</dbReference>
<dbReference type="PROSITE" id="PS00158">
    <property type="entry name" value="ALDOLASE_CLASS_I"/>
    <property type="match status" value="1"/>
</dbReference>
<dbReference type="CDD" id="cd03113">
    <property type="entry name" value="CTPS_N"/>
    <property type="match status" value="1"/>
</dbReference>
<comment type="pathway">
    <text evidence="2 16">Carbohydrate degradation; glycolysis; D-glyceraldehyde 3-phosphate and glycerone phosphate from D-glucose: step 4/4.</text>
</comment>
<dbReference type="AlphaFoldDB" id="A0A816V3Q5"/>
<dbReference type="InterPro" id="IPR033828">
    <property type="entry name" value="GATase1_CTP_Synthase"/>
</dbReference>
<dbReference type="GO" id="GO:0004332">
    <property type="term" value="F:fructose-bisphosphate aldolase activity"/>
    <property type="evidence" value="ECO:0007669"/>
    <property type="project" value="UniProtKB-EC"/>
</dbReference>
<evidence type="ECO:0000256" key="7">
    <source>
        <dbReference type="ARBA" id="ARBA00022741"/>
    </source>
</evidence>
<dbReference type="Pfam" id="PF00117">
    <property type="entry name" value="GATase"/>
    <property type="match status" value="1"/>
</dbReference>
<protein>
    <recommendedName>
        <fullName evidence="15 17">Multifunctional fusion protein</fullName>
    </recommendedName>
    <domain>
        <recommendedName>
            <fullName evidence="17">CTP synthase</fullName>
            <ecNumber evidence="17">6.3.4.2</ecNumber>
        </recommendedName>
        <alternativeName>
            <fullName evidence="17">UTP--ammonia ligase</fullName>
        </alternativeName>
    </domain>
    <domain>
        <recommendedName>
            <fullName evidence="15">Fructose-bisphosphate aldolase</fullName>
            <ecNumber evidence="15">4.1.2.13</ecNumber>
        </recommendedName>
    </domain>
</protein>
<evidence type="ECO:0000256" key="3">
    <source>
        <dbReference type="ARBA" id="ARBA00005171"/>
    </source>
</evidence>
<evidence type="ECO:0000313" key="20">
    <source>
        <dbReference type="EMBL" id="CAF2118917.1"/>
    </source>
</evidence>
<evidence type="ECO:0000256" key="8">
    <source>
        <dbReference type="ARBA" id="ARBA00022840"/>
    </source>
</evidence>
<name>A0A816V3Q5_9BILA</name>
<dbReference type="GO" id="GO:0006096">
    <property type="term" value="P:glycolytic process"/>
    <property type="evidence" value="ECO:0007669"/>
    <property type="project" value="UniProtKB-UniPathway"/>
</dbReference>
<dbReference type="PROSITE" id="PS51273">
    <property type="entry name" value="GATASE_TYPE_1"/>
    <property type="match status" value="1"/>
</dbReference>
<dbReference type="NCBIfam" id="NF003792">
    <property type="entry name" value="PRK05380.1"/>
    <property type="match status" value="1"/>
</dbReference>
<proteinExistence type="inferred from homology"/>
<evidence type="ECO:0000256" key="14">
    <source>
        <dbReference type="ARBA" id="ARBA00047781"/>
    </source>
</evidence>